<dbReference type="InterPro" id="IPR015421">
    <property type="entry name" value="PyrdxlP-dep_Trfase_major"/>
</dbReference>
<evidence type="ECO:0000259" key="3">
    <source>
        <dbReference type="Pfam" id="PF00266"/>
    </source>
</evidence>
<dbReference type="PANTHER" id="PTHR43586:SF8">
    <property type="entry name" value="CYSTEINE DESULFURASE 1, CHLOROPLASTIC"/>
    <property type="match status" value="1"/>
</dbReference>
<reference evidence="4" key="1">
    <citation type="journal article" date="2017" name="Science">
        <title>Giant viruses with an expanded complement of translation system components.</title>
        <authorList>
            <person name="Schulz F."/>
            <person name="Yutin N."/>
            <person name="Ivanova N.N."/>
            <person name="Ortega D.R."/>
            <person name="Lee T.K."/>
            <person name="Vierheilig J."/>
            <person name="Daims H."/>
            <person name="Horn M."/>
            <person name="Wagner M."/>
            <person name="Jensen G.J."/>
            <person name="Kyrpides N.C."/>
            <person name="Koonin E.V."/>
            <person name="Woyke T."/>
        </authorList>
    </citation>
    <scope>NUCLEOTIDE SEQUENCE</scope>
    <source>
        <strain evidence="4">KNV1</strain>
    </source>
</reference>
<dbReference type="InterPro" id="IPR015424">
    <property type="entry name" value="PyrdxlP-dep_Trfase"/>
</dbReference>
<dbReference type="PANTHER" id="PTHR43586">
    <property type="entry name" value="CYSTEINE DESULFURASE"/>
    <property type="match status" value="1"/>
</dbReference>
<organism evidence="4">
    <name type="scientific">Klosneuvirus KNV1</name>
    <dbReference type="NCBI Taxonomy" id="1977640"/>
    <lineage>
        <taxon>Viruses</taxon>
        <taxon>Varidnaviria</taxon>
        <taxon>Bamfordvirae</taxon>
        <taxon>Nucleocytoviricota</taxon>
        <taxon>Megaviricetes</taxon>
        <taxon>Imitervirales</taxon>
        <taxon>Mimiviridae</taxon>
        <taxon>Klosneuvirinae</taxon>
        <taxon>Klosneuvirus</taxon>
    </lineage>
</organism>
<accession>A0A1V0SL42</accession>
<keyword evidence="4" id="KW-0808">Transferase</keyword>
<dbReference type="InterPro" id="IPR000192">
    <property type="entry name" value="Aminotrans_V_dom"/>
</dbReference>
<dbReference type="InterPro" id="IPR015422">
    <property type="entry name" value="PyrdxlP-dep_Trfase_small"/>
</dbReference>
<keyword evidence="4" id="KW-0032">Aminotransferase</keyword>
<sequence>MNLINIPEKIKNNLVYKEPIINTPLRNNVKIIFADFTASGRPSPLIEKYLSDNIYPYYSNTHSNSYCGIMMKQLLNETKDYIRKVMNIDKSKKIIFSGSGTTSAINHLVYCLQLDTIKKVNIFLSPLEHHSNFLPWSELANRKQNINLTILPIDDNYDLDLKFLEEKIKETDSETINIVSTTSCSNVLGIVLDTKKIYDMLQKYNVCECCYGKKNLLFIDYACSAPYIQIDGRYSDALYFSPHKFLGGPGTPGVLIANKELFNNKTPYEPGGGCVKKVDSKSIEYDNDIEKRESAGTPDIIGIIKIKKVLQVKKFMFKYIEQNEHEISKYVFCQFKKLSQKYPQLLVILPECHIENRLPIVCIAIKDIHYNLIVALLSDLFAIMTRGGHSCTGLLAEIIKKNYKIDGWCRISFNWLHIENEINYTIKAVEHILNNINELKNYYTYDSVTNLFTYKN</sequence>
<dbReference type="Pfam" id="PF00266">
    <property type="entry name" value="Aminotran_5"/>
    <property type="match status" value="1"/>
</dbReference>
<dbReference type="Gene3D" id="3.40.640.10">
    <property type="entry name" value="Type I PLP-dependent aspartate aminotransferase-like (Major domain)"/>
    <property type="match status" value="1"/>
</dbReference>
<dbReference type="SUPFAM" id="SSF53383">
    <property type="entry name" value="PLP-dependent transferases"/>
    <property type="match status" value="1"/>
</dbReference>
<name>A0A1V0SL42_9VIRU</name>
<proteinExistence type="predicted"/>
<protein>
    <recommendedName>
        <fullName evidence="1">NifS-like protein</fullName>
    </recommendedName>
</protein>
<keyword evidence="2" id="KW-0663">Pyridoxal phosphate</keyword>
<evidence type="ECO:0000256" key="1">
    <source>
        <dbReference type="ARBA" id="ARBA00021783"/>
    </source>
</evidence>
<evidence type="ECO:0000256" key="2">
    <source>
        <dbReference type="ARBA" id="ARBA00022898"/>
    </source>
</evidence>
<gene>
    <name evidence="4" type="ORF">Klosneuvirus_6_21</name>
</gene>
<feature type="domain" description="Aminotransferase class V" evidence="3">
    <location>
        <begin position="51"/>
        <end position="423"/>
    </location>
</feature>
<dbReference type="Gene3D" id="3.90.1150.10">
    <property type="entry name" value="Aspartate Aminotransferase, domain 1"/>
    <property type="match status" value="1"/>
</dbReference>
<dbReference type="GO" id="GO:0008483">
    <property type="term" value="F:transaminase activity"/>
    <property type="evidence" value="ECO:0007669"/>
    <property type="project" value="UniProtKB-KW"/>
</dbReference>
<evidence type="ECO:0000313" key="4">
    <source>
        <dbReference type="EMBL" id="ARF12459.1"/>
    </source>
</evidence>
<dbReference type="EMBL" id="KY684113">
    <property type="protein sequence ID" value="ARF12459.1"/>
    <property type="molecule type" value="Genomic_DNA"/>
</dbReference>